<dbReference type="PANTHER" id="PTHR31669:SF283">
    <property type="entry name" value="PROTEIN FAR1-RELATED SEQUENCE"/>
    <property type="match status" value="1"/>
</dbReference>
<dbReference type="InterPro" id="IPR007527">
    <property type="entry name" value="Znf_SWIM"/>
</dbReference>
<dbReference type="SMART" id="SM00575">
    <property type="entry name" value="ZnF_PMZ"/>
    <property type="match status" value="1"/>
</dbReference>
<dbReference type="PANTHER" id="PTHR31669">
    <property type="entry name" value="PROTEIN FAR1-RELATED SEQUENCE 10-RELATED"/>
    <property type="match status" value="1"/>
</dbReference>
<keyword evidence="2 6" id="KW-0479">Metal-binding</keyword>
<dbReference type="AlphaFoldDB" id="A0A8X8Z2H6"/>
<feature type="domain" description="SWIM-type" evidence="8">
    <location>
        <begin position="110"/>
        <end position="148"/>
    </location>
</feature>
<protein>
    <recommendedName>
        <fullName evidence="6">Protein FAR1-RELATED SEQUENCE</fullName>
    </recommendedName>
</protein>
<evidence type="ECO:0000256" key="6">
    <source>
        <dbReference type="RuleBase" id="RU367018"/>
    </source>
</evidence>
<proteinExistence type="inferred from homology"/>
<reference evidence="9" key="2">
    <citation type="submission" date="2020-08" db="EMBL/GenBank/DDBJ databases">
        <title>Plant Genome Project.</title>
        <authorList>
            <person name="Zhang R.-G."/>
        </authorList>
    </citation>
    <scope>NUCLEOTIDE SEQUENCE</scope>
    <source>
        <strain evidence="9">Huo1</strain>
        <tissue evidence="9">Leaf</tissue>
    </source>
</reference>
<dbReference type="InterPro" id="IPR006564">
    <property type="entry name" value="Znf_PMZ"/>
</dbReference>
<dbReference type="GO" id="GO:0008270">
    <property type="term" value="F:zinc ion binding"/>
    <property type="evidence" value="ECO:0007669"/>
    <property type="project" value="UniProtKB-UniRule"/>
</dbReference>
<evidence type="ECO:0000313" key="10">
    <source>
        <dbReference type="Proteomes" id="UP000298416"/>
    </source>
</evidence>
<comment type="subcellular location">
    <subcellularLocation>
        <location evidence="6">Nucleus</location>
    </subcellularLocation>
</comment>
<name>A0A8X8Z2H6_SALSN</name>
<evidence type="ECO:0000256" key="1">
    <source>
        <dbReference type="ARBA" id="ARBA00005889"/>
    </source>
</evidence>
<feature type="region of interest" description="Disordered" evidence="7">
    <location>
        <begin position="253"/>
        <end position="282"/>
    </location>
</feature>
<sequence>MHAFFDGFVNSKSTLKLFVEQYEIAIQNKIQKEMNADYQFKCVMLNPVSTFQWEKQLLGEYTHNIGLLLQVEIKKISSCNVEDVAIGEDGVHRCKIKEMRLVQNVFHKEYTYTVEYRPFGEYISCNCRRYEFKGIFCVHIFKVLVDKDINHAHDRYIVKRWRAREVQSVSRYGRSFVKCADAAITDPHAIKMVKEAHEKLLVDIMNINRGGLISNPSPNGENARISTDPPTILDPLVSIPRGRPRADTRLRSNFEINTTNNRRGGGRTGSRGRPLNRGQGVA</sequence>
<keyword evidence="6" id="KW-0539">Nucleus</keyword>
<evidence type="ECO:0000256" key="2">
    <source>
        <dbReference type="ARBA" id="ARBA00022723"/>
    </source>
</evidence>
<dbReference type="PROSITE" id="PS50966">
    <property type="entry name" value="ZF_SWIM"/>
    <property type="match status" value="1"/>
</dbReference>
<organism evidence="9">
    <name type="scientific">Salvia splendens</name>
    <name type="common">Scarlet sage</name>
    <dbReference type="NCBI Taxonomy" id="180675"/>
    <lineage>
        <taxon>Eukaryota</taxon>
        <taxon>Viridiplantae</taxon>
        <taxon>Streptophyta</taxon>
        <taxon>Embryophyta</taxon>
        <taxon>Tracheophyta</taxon>
        <taxon>Spermatophyta</taxon>
        <taxon>Magnoliopsida</taxon>
        <taxon>eudicotyledons</taxon>
        <taxon>Gunneridae</taxon>
        <taxon>Pentapetalae</taxon>
        <taxon>asterids</taxon>
        <taxon>lamiids</taxon>
        <taxon>Lamiales</taxon>
        <taxon>Lamiaceae</taxon>
        <taxon>Nepetoideae</taxon>
        <taxon>Mentheae</taxon>
        <taxon>Salviinae</taxon>
        <taxon>Salvia</taxon>
        <taxon>Salvia subgen. Calosphace</taxon>
        <taxon>core Calosphace</taxon>
    </lineage>
</organism>
<evidence type="ECO:0000256" key="3">
    <source>
        <dbReference type="ARBA" id="ARBA00022771"/>
    </source>
</evidence>
<comment type="caution">
    <text evidence="9">The sequence shown here is derived from an EMBL/GenBank/DDBJ whole genome shotgun (WGS) entry which is preliminary data.</text>
</comment>
<comment type="function">
    <text evidence="6">Putative transcription activator involved in regulating light control of development.</text>
</comment>
<evidence type="ECO:0000313" key="9">
    <source>
        <dbReference type="EMBL" id="KAG6389023.1"/>
    </source>
</evidence>
<evidence type="ECO:0000256" key="5">
    <source>
        <dbReference type="PROSITE-ProRule" id="PRU00325"/>
    </source>
</evidence>
<evidence type="ECO:0000256" key="7">
    <source>
        <dbReference type="SAM" id="MobiDB-lite"/>
    </source>
</evidence>
<dbReference type="Pfam" id="PF04434">
    <property type="entry name" value="SWIM"/>
    <property type="match status" value="1"/>
</dbReference>
<comment type="similarity">
    <text evidence="1 6">Belongs to the FHY3/FAR1 family.</text>
</comment>
<evidence type="ECO:0000259" key="8">
    <source>
        <dbReference type="PROSITE" id="PS50966"/>
    </source>
</evidence>
<keyword evidence="3 5" id="KW-0863">Zinc-finger</keyword>
<evidence type="ECO:0000256" key="4">
    <source>
        <dbReference type="ARBA" id="ARBA00022833"/>
    </source>
</evidence>
<accession>A0A8X8Z2H6</accession>
<keyword evidence="10" id="KW-1185">Reference proteome</keyword>
<gene>
    <name evidence="9" type="ORF">SASPL_150460</name>
</gene>
<dbReference type="GO" id="GO:0006355">
    <property type="term" value="P:regulation of DNA-templated transcription"/>
    <property type="evidence" value="ECO:0007669"/>
    <property type="project" value="UniProtKB-UniRule"/>
</dbReference>
<dbReference type="EMBL" id="PNBA02000020">
    <property type="protein sequence ID" value="KAG6389023.1"/>
    <property type="molecule type" value="Genomic_DNA"/>
</dbReference>
<dbReference type="InterPro" id="IPR031052">
    <property type="entry name" value="FHY3/FAR1"/>
</dbReference>
<keyword evidence="4 6" id="KW-0862">Zinc</keyword>
<dbReference type="Proteomes" id="UP000298416">
    <property type="component" value="Unassembled WGS sequence"/>
</dbReference>
<reference evidence="9" key="1">
    <citation type="submission" date="2018-01" db="EMBL/GenBank/DDBJ databases">
        <authorList>
            <person name="Mao J.F."/>
        </authorList>
    </citation>
    <scope>NUCLEOTIDE SEQUENCE</scope>
    <source>
        <strain evidence="9">Huo1</strain>
        <tissue evidence="9">Leaf</tissue>
    </source>
</reference>
<dbReference type="GO" id="GO:0005634">
    <property type="term" value="C:nucleus"/>
    <property type="evidence" value="ECO:0007669"/>
    <property type="project" value="UniProtKB-SubCell"/>
</dbReference>